<keyword evidence="3" id="KW-1185">Reference proteome</keyword>
<dbReference type="AlphaFoldDB" id="A0A9N9LC12"/>
<gene>
    <name evidence="2" type="ORF">HYALB_00001143</name>
</gene>
<proteinExistence type="predicted"/>
<evidence type="ECO:0000313" key="2">
    <source>
        <dbReference type="EMBL" id="CAG8972454.1"/>
    </source>
</evidence>
<reference evidence="2" key="1">
    <citation type="submission" date="2021-07" db="EMBL/GenBank/DDBJ databases">
        <authorList>
            <person name="Durling M."/>
        </authorList>
    </citation>
    <scope>NUCLEOTIDE SEQUENCE</scope>
</reference>
<dbReference type="Proteomes" id="UP000701801">
    <property type="component" value="Unassembled WGS sequence"/>
</dbReference>
<organism evidence="2 3">
    <name type="scientific">Hymenoscyphus albidus</name>
    <dbReference type="NCBI Taxonomy" id="595503"/>
    <lineage>
        <taxon>Eukaryota</taxon>
        <taxon>Fungi</taxon>
        <taxon>Dikarya</taxon>
        <taxon>Ascomycota</taxon>
        <taxon>Pezizomycotina</taxon>
        <taxon>Leotiomycetes</taxon>
        <taxon>Helotiales</taxon>
        <taxon>Helotiaceae</taxon>
        <taxon>Hymenoscyphus</taxon>
    </lineage>
</organism>
<evidence type="ECO:0000313" key="3">
    <source>
        <dbReference type="Proteomes" id="UP000701801"/>
    </source>
</evidence>
<sequence length="737" mass="84612">MTSMGDSMGEDSPGEDDMVPDLCSWCSQLDFESIANLFPIDSEIANHSFHHEKDYDAIDFFVVANVGLRFRTKIPPRCRFCQFLHEQLRESELDHTSKETGEGDELVAFSLRQKLRFNFGNVALDDTVLLIVPKEERRIMSFFWLPETSMCITRNQDAANYYRPIQPTVDYEVIRSWLNECNNHHSKCKKERREFSLSLVDCENRRIVPSDSSTVYLALSYVWGEIRRCTIGSDLRLPDDFPNTIADAITFTLNAGYRYLWVDQLCIDQNDPRKRSEQISQMDLIYGTAELTLVAAAGFDSSFGLSGVSSRLRPERRLATVPGKGIASAIHQVKDFWASRGWTFQESFLSRRLLIFTEDQLYFECGSVRCLESIKVEEVGLEKRPRFDANVIGPISKTQAMDHQRDDHNIHQMFSTFGELIERYSSRKFTDEGDVLNAVTGIMKYLEPPFIKIKDSVFINVSSKTEVVVDLRSFWGIPHLVSSSVDPKIQKALHALTVPFPCWRSRFPSEAKRRPQFPSWSWAGWTSPIAYTKYSYTGYKKVLLEDIQFEIGDSRVSASKCGNGSLQHNILRKDQKPRIHLNMVILPSDFFHHRTSHTWVIEIGNVYYDRGSFAEEHKFQWSFMDFYTARLEINGVFDSSDPLDDSHVSDILERTKSGNLVMGLVGNFGSSSSNRYIVILLLQRTSDCYERVGIMHVYCIKGSWGGQMEDPDISMQQAFDSISSKVDLQKKTWICLE</sequence>
<dbReference type="InterPro" id="IPR010730">
    <property type="entry name" value="HET"/>
</dbReference>
<protein>
    <recommendedName>
        <fullName evidence="1">Heterokaryon incompatibility domain-containing protein</fullName>
    </recommendedName>
</protein>
<accession>A0A9N9LC12</accession>
<evidence type="ECO:0000259" key="1">
    <source>
        <dbReference type="Pfam" id="PF06985"/>
    </source>
</evidence>
<dbReference type="EMBL" id="CAJVRM010000045">
    <property type="protein sequence ID" value="CAG8972454.1"/>
    <property type="molecule type" value="Genomic_DNA"/>
</dbReference>
<name>A0A9N9LC12_9HELO</name>
<feature type="domain" description="Heterokaryon incompatibility" evidence="1">
    <location>
        <begin position="216"/>
        <end position="346"/>
    </location>
</feature>
<dbReference type="PANTHER" id="PTHR33112:SF1">
    <property type="entry name" value="HETEROKARYON INCOMPATIBILITY DOMAIN-CONTAINING PROTEIN"/>
    <property type="match status" value="1"/>
</dbReference>
<dbReference type="Pfam" id="PF06985">
    <property type="entry name" value="HET"/>
    <property type="match status" value="1"/>
</dbReference>
<dbReference type="OrthoDB" id="5428863at2759"/>
<comment type="caution">
    <text evidence="2">The sequence shown here is derived from an EMBL/GenBank/DDBJ whole genome shotgun (WGS) entry which is preliminary data.</text>
</comment>
<dbReference type="PANTHER" id="PTHR33112">
    <property type="entry name" value="DOMAIN PROTEIN, PUTATIVE-RELATED"/>
    <property type="match status" value="1"/>
</dbReference>